<evidence type="ECO:0000313" key="4">
    <source>
        <dbReference type="Proteomes" id="UP000007819"/>
    </source>
</evidence>
<dbReference type="SUPFAM" id="SSF53098">
    <property type="entry name" value="Ribonuclease H-like"/>
    <property type="match status" value="1"/>
</dbReference>
<name>A0A8R2FC36_ACYPI</name>
<dbReference type="InterPro" id="IPR021109">
    <property type="entry name" value="Peptidase_aspartic_dom_sf"/>
</dbReference>
<accession>A0A8R2FC36</accession>
<reference evidence="4" key="1">
    <citation type="submission" date="2010-06" db="EMBL/GenBank/DDBJ databases">
        <authorList>
            <person name="Jiang H."/>
            <person name="Abraham K."/>
            <person name="Ali S."/>
            <person name="Alsbrooks S.L."/>
            <person name="Anim B.N."/>
            <person name="Anosike U.S."/>
            <person name="Attaway T."/>
            <person name="Bandaranaike D.P."/>
            <person name="Battles P.K."/>
            <person name="Bell S.N."/>
            <person name="Bell A.V."/>
            <person name="Beltran B."/>
            <person name="Bickham C."/>
            <person name="Bustamante Y."/>
            <person name="Caleb T."/>
            <person name="Canada A."/>
            <person name="Cardenas V."/>
            <person name="Carter K."/>
            <person name="Chacko J."/>
            <person name="Chandrabose M.N."/>
            <person name="Chavez D."/>
            <person name="Chavez A."/>
            <person name="Chen L."/>
            <person name="Chu H.-S."/>
            <person name="Claassen K.J."/>
            <person name="Cockrell R."/>
            <person name="Collins M."/>
            <person name="Cooper J.A."/>
            <person name="Cree A."/>
            <person name="Curry S.M."/>
            <person name="Da Y."/>
            <person name="Dao M.D."/>
            <person name="Das B."/>
            <person name="Davila M.-L."/>
            <person name="Davy-Carroll L."/>
            <person name="Denson S."/>
            <person name="Dinh H."/>
            <person name="Ebong V.E."/>
            <person name="Edwards J.R."/>
            <person name="Egan A."/>
            <person name="El-Daye J."/>
            <person name="Escobedo L."/>
            <person name="Fernandez S."/>
            <person name="Fernando P.R."/>
            <person name="Flagg N."/>
            <person name="Forbes L.D."/>
            <person name="Fowler R.G."/>
            <person name="Fu Q."/>
            <person name="Gabisi R.A."/>
            <person name="Ganer J."/>
            <person name="Garbino Pronczuk A."/>
            <person name="Garcia R.M."/>
            <person name="Garner T."/>
            <person name="Garrett T.E."/>
            <person name="Gonzalez D.A."/>
            <person name="Hamid H."/>
            <person name="Hawkins E.S."/>
            <person name="Hirani K."/>
            <person name="Hogues M.E."/>
            <person name="Hollins B."/>
            <person name="Hsiao C.-H."/>
            <person name="Jabil R."/>
            <person name="James M.L."/>
            <person name="Jhangiani S.N."/>
            <person name="Johnson B."/>
            <person name="Johnson Q."/>
            <person name="Joshi V."/>
            <person name="Kalu J.B."/>
            <person name="Kam C."/>
            <person name="Kashfia A."/>
            <person name="Keebler J."/>
            <person name="Kisamo H."/>
            <person name="Kovar C.L."/>
            <person name="Lago L.A."/>
            <person name="Lai C.-Y."/>
            <person name="Laidlaw J."/>
            <person name="Lara F."/>
            <person name="Le T.-K."/>
            <person name="Lee S.L."/>
            <person name="Legall F.H."/>
            <person name="Lemon S.J."/>
            <person name="Lewis L.R."/>
            <person name="Li B."/>
            <person name="Liu Y."/>
            <person name="Liu Y.-S."/>
            <person name="Lopez J."/>
            <person name="Lozado R.J."/>
            <person name="Lu J."/>
            <person name="Madu R.C."/>
            <person name="Maheshwari M."/>
            <person name="Maheshwari R."/>
            <person name="Malloy K."/>
            <person name="Martinez E."/>
            <person name="Mathew T."/>
            <person name="Mercado I.C."/>
            <person name="Mercado C."/>
            <person name="Meyer B."/>
            <person name="Montgomery K."/>
            <person name="Morgan M.B."/>
            <person name="Munidasa M."/>
            <person name="Nazareth L.V."/>
            <person name="Nelson J."/>
            <person name="Ng B.M."/>
            <person name="Nguyen N.B."/>
            <person name="Nguyen P.Q."/>
            <person name="Nguyen T."/>
            <person name="Obregon M."/>
            <person name="Okwuonu G.O."/>
            <person name="Onwere C.G."/>
            <person name="Orozco G."/>
            <person name="Parra A."/>
            <person name="Patel S."/>
            <person name="Patil S."/>
            <person name="Perez A."/>
            <person name="Perez Y."/>
            <person name="Pham C."/>
            <person name="Primus E.L."/>
            <person name="Pu L.-L."/>
            <person name="Puazo M."/>
            <person name="Qin X."/>
            <person name="Quiroz J.B."/>
            <person name="Reese J."/>
            <person name="Richards S."/>
            <person name="Rives C.M."/>
            <person name="Robberts R."/>
            <person name="Ruiz S.J."/>
            <person name="Ruiz M.J."/>
            <person name="Santibanez J."/>
            <person name="Schneider B.W."/>
            <person name="Sisson I."/>
            <person name="Smith M."/>
            <person name="Sodergren E."/>
            <person name="Song X.-Z."/>
            <person name="Song B.B."/>
            <person name="Summersgill H."/>
            <person name="Thelus R."/>
            <person name="Thornton R.D."/>
            <person name="Trejos Z.Y."/>
            <person name="Usmani K."/>
            <person name="Vattathil S."/>
            <person name="Villasana D."/>
            <person name="Walker D.L."/>
            <person name="Wang S."/>
            <person name="Wang K."/>
            <person name="White C.S."/>
            <person name="Williams A.C."/>
            <person name="Williamson J."/>
            <person name="Wilson K."/>
            <person name="Woghiren I.O."/>
            <person name="Woodworth J.R."/>
            <person name="Worley K.C."/>
            <person name="Wright R.A."/>
            <person name="Wu W."/>
            <person name="Young L."/>
            <person name="Zhang L."/>
            <person name="Zhang J."/>
            <person name="Zhu Y."/>
            <person name="Muzny D.M."/>
            <person name="Weinstock G."/>
            <person name="Gibbs R.A."/>
        </authorList>
    </citation>
    <scope>NUCLEOTIDE SEQUENCE [LARGE SCALE GENOMIC DNA]</scope>
    <source>
        <strain evidence="4">LSR1</strain>
    </source>
</reference>
<dbReference type="EnsemblMetazoa" id="XM_008189622.1">
    <property type="protein sequence ID" value="XP_008187844.1"/>
    <property type="gene ID" value="LOC103310649"/>
</dbReference>
<sequence>MGVYDEAKVRITDLQKRAKRIYDAGEAMVGKEPTKTERTRFRIMFATLENLNTDFESQLSVIIRNMGKPGVEVVDADKLREDFETVYFGCKILADEYLPESNKHIGLNDTFIDQKPSVSPANFLPIEKLAIPKFKGDPKEYTSFRNMFDIYIHDNPHIKPVLKFGYLKGYLEGEPLRLVGNLMLTDSNYELALSQLKARYSNRRVITESHLDELFNAPKAFLGNGISIRNLLNVVTETIGALENLTYAVDQWDPILLHVLQKKLDQQLRAQWELSVDTTEDPSVKEFTVFLTKFCKSAMTGPTNSVYEKSSTKSKFTKPTTLFSSQSGSYSTPEKTKQQDPSEKRSFSCQVCKLQPGHLLVHCSQFKKNSPKERHQIIKDLNRCFLCFSEHLASQCKSTKSCMQCGKRHHSLLHLSDTDRQIDEPESTTSAHVTVAAVKVKHGHASILLSTALVKVKNENGEVITVRALLDSASQSSFITESCVYRLGLSREKTKVTVQALSGTPVPVVRGSTSITVRPVCHDSPKFAVNVLILPRITGPIPTNRIQVSPWPHIEGLNLADPEYYEPLPVDLLLGADVFPYVVSGEKKEGSITQPIALSTVFGWVLMGTTSDTPAKMSVTMCATTESVDRTLQRFLEIEDVPTVVKSSPDEEECERIYITTTSRQPCGRYIVHLPFKQNPPVLGNSRDQAAQRLFQLEKRLEKSPALRNEYNEAMRDYLRAGHMSKVNPTLTDSQTSYYIPHQAVIRPESSTTKMRIVFDASAKTSSGKSLNDNLHCGPKLQQDLPSIVLRFRLHAIVFTTDVKQMFRQIVVTEPHRPYQRLLYRFNLNEPIQEYEMNIVTFGQKSSPFLAIRTLHQLAQDEAATDQAIKTIIQRDLYVDDVTTGTNTEEEACVLQQKLINIFAKGQFELRKWASNSAKFLGKIPEEHQQTSSKSFNEHGSDYTKVLGLNWEPAADLLSYKYQPNPINFSKRAILSEIARIYDPLGLLAPVTTDLKRLMKYLWIAEVGWDQPIPEEAATLWAKYHEELPALASLRIPRRVTRTNATYELHGFSDSSEAAYAAAVYLRVDSGTEVQCQLLMGKSKVSPATKLSIPRLELCGAWLLARLLAYVRPNVATLNISNVTAWTDSTVALAWIRSPTAKLKTFVANRVAKIQQNTDVGNWRHVPTSVNPADCASRGLSPKQLASHSLWWNGPNFLRQSEHLWPQELPMNPTNHRDEELEENPITLVVRVKTEECPLLYHSDNFPKILRLTAYWLRVRNYLSNKCNSMLTTPPTADEIEKAVKAQVRWTQQVAFYDEFCSLDAGKSCSVRLRKLAPFLDDDKLLRVGGRLKHAQIPYKEKYPLLLPKTSRLTTLLIDYVHRENGHPGPQALQNILSQDYWILSARSIIRKRTYRCIPYFRAKPIVLQPVMGNLPVHRVSQIKPFGRAGVDFAGPFEVKAAMLRKIKITKAYICIFICMATTAVHIELVSELSTPLFISALSRFISRRGRCSDIHSDCGTNFVGTQKYLQNIDHMLRHDTFVNHLTSHQITWHFNPPAAPHMGGLWEAAVKSTKTLLHRITNGKVLTYEELNTVLHQVEATLNSRPLSAMSADPSDYKTLTAGHFLTMEPLVPIPSIPTTTDASHNLTVTPRNRWALIQQIQNHFWNRWHREYLHTLQERPKWNRATVNIRLGALVILKEPTPPLTWKTARVVEIFPGPDGVVRVAKVRTANGKIFTRPVVKLCPLPL</sequence>
<dbReference type="GO" id="GO:0042575">
    <property type="term" value="C:DNA polymerase complex"/>
    <property type="evidence" value="ECO:0007669"/>
    <property type="project" value="UniProtKB-ARBA"/>
</dbReference>
<dbReference type="CDD" id="cd00303">
    <property type="entry name" value="retropepsin_like"/>
    <property type="match status" value="1"/>
</dbReference>
<evidence type="ECO:0000256" key="1">
    <source>
        <dbReference type="SAM" id="MobiDB-lite"/>
    </source>
</evidence>
<keyword evidence="4" id="KW-1185">Reference proteome</keyword>
<dbReference type="InterPro" id="IPR043502">
    <property type="entry name" value="DNA/RNA_pol_sf"/>
</dbReference>
<dbReference type="GO" id="GO:0003676">
    <property type="term" value="F:nucleic acid binding"/>
    <property type="evidence" value="ECO:0007669"/>
    <property type="project" value="InterPro"/>
</dbReference>
<evidence type="ECO:0000313" key="3">
    <source>
        <dbReference type="EnsemblMetazoa" id="XP_008187844.1"/>
    </source>
</evidence>
<dbReference type="OrthoDB" id="6619879at2759"/>
<dbReference type="Gene3D" id="2.40.70.10">
    <property type="entry name" value="Acid Proteases"/>
    <property type="match status" value="1"/>
</dbReference>
<dbReference type="Pfam" id="PF17921">
    <property type="entry name" value="Integrase_H2C2"/>
    <property type="match status" value="1"/>
</dbReference>
<dbReference type="InterPro" id="IPR005312">
    <property type="entry name" value="DUF1759"/>
</dbReference>
<dbReference type="InterPro" id="IPR012337">
    <property type="entry name" value="RNaseH-like_sf"/>
</dbReference>
<dbReference type="RefSeq" id="XP_008187844.1">
    <property type="nucleotide sequence ID" value="XM_008189622.1"/>
</dbReference>
<dbReference type="KEGG" id="api:103310649"/>
<feature type="domain" description="Integrase catalytic" evidence="2">
    <location>
        <begin position="1421"/>
        <end position="1603"/>
    </location>
</feature>
<dbReference type="Pfam" id="PF03564">
    <property type="entry name" value="DUF1759"/>
    <property type="match status" value="1"/>
</dbReference>
<dbReference type="InterPro" id="IPR041588">
    <property type="entry name" value="Integrase_H2C2"/>
</dbReference>
<dbReference type="InterPro" id="IPR040676">
    <property type="entry name" value="DUF5641"/>
</dbReference>
<dbReference type="PROSITE" id="PS50994">
    <property type="entry name" value="INTEGRASE"/>
    <property type="match status" value="1"/>
</dbReference>
<dbReference type="InterPro" id="IPR001584">
    <property type="entry name" value="Integrase_cat-core"/>
</dbReference>
<protein>
    <recommendedName>
        <fullName evidence="2">Integrase catalytic domain-containing protein</fullName>
    </recommendedName>
</protein>
<dbReference type="Pfam" id="PF18701">
    <property type="entry name" value="DUF5641"/>
    <property type="match status" value="1"/>
</dbReference>
<dbReference type="InterPro" id="IPR008042">
    <property type="entry name" value="Retrotrans_Pao"/>
</dbReference>
<dbReference type="GeneID" id="103310649"/>
<reference evidence="3" key="2">
    <citation type="submission" date="2022-06" db="UniProtKB">
        <authorList>
            <consortium name="EnsemblMetazoa"/>
        </authorList>
    </citation>
    <scope>IDENTIFICATION</scope>
</reference>
<dbReference type="Gene3D" id="3.30.420.10">
    <property type="entry name" value="Ribonuclease H-like superfamily/Ribonuclease H"/>
    <property type="match status" value="1"/>
</dbReference>
<proteinExistence type="predicted"/>
<evidence type="ECO:0000259" key="2">
    <source>
        <dbReference type="PROSITE" id="PS50994"/>
    </source>
</evidence>
<dbReference type="Pfam" id="PF05380">
    <property type="entry name" value="Peptidase_A17"/>
    <property type="match status" value="1"/>
</dbReference>
<dbReference type="InterPro" id="IPR043128">
    <property type="entry name" value="Rev_trsase/Diguanyl_cyclase"/>
</dbReference>
<dbReference type="SUPFAM" id="SSF56672">
    <property type="entry name" value="DNA/RNA polymerases"/>
    <property type="match status" value="1"/>
</dbReference>
<dbReference type="Proteomes" id="UP000007819">
    <property type="component" value="Chromosome A2"/>
</dbReference>
<dbReference type="Gene3D" id="3.10.10.10">
    <property type="entry name" value="HIV Type 1 Reverse Transcriptase, subunit A, domain 1"/>
    <property type="match status" value="1"/>
</dbReference>
<dbReference type="PANTHER" id="PTHR47331:SF1">
    <property type="entry name" value="GAG-LIKE PROTEIN"/>
    <property type="match status" value="1"/>
</dbReference>
<organism evidence="3 4">
    <name type="scientific">Acyrthosiphon pisum</name>
    <name type="common">Pea aphid</name>
    <dbReference type="NCBI Taxonomy" id="7029"/>
    <lineage>
        <taxon>Eukaryota</taxon>
        <taxon>Metazoa</taxon>
        <taxon>Ecdysozoa</taxon>
        <taxon>Arthropoda</taxon>
        <taxon>Hexapoda</taxon>
        <taxon>Insecta</taxon>
        <taxon>Pterygota</taxon>
        <taxon>Neoptera</taxon>
        <taxon>Paraneoptera</taxon>
        <taxon>Hemiptera</taxon>
        <taxon>Sternorrhyncha</taxon>
        <taxon>Aphidomorpha</taxon>
        <taxon>Aphidoidea</taxon>
        <taxon>Aphididae</taxon>
        <taxon>Macrosiphini</taxon>
        <taxon>Acyrthosiphon</taxon>
    </lineage>
</organism>
<dbReference type="GO" id="GO:0015074">
    <property type="term" value="P:DNA integration"/>
    <property type="evidence" value="ECO:0007669"/>
    <property type="project" value="InterPro"/>
</dbReference>
<feature type="region of interest" description="Disordered" evidence="1">
    <location>
        <begin position="318"/>
        <end position="342"/>
    </location>
</feature>
<dbReference type="Gene3D" id="3.30.70.270">
    <property type="match status" value="1"/>
</dbReference>
<dbReference type="CDD" id="cd01644">
    <property type="entry name" value="RT_pepA17"/>
    <property type="match status" value="1"/>
</dbReference>
<dbReference type="GO" id="GO:0071897">
    <property type="term" value="P:DNA biosynthetic process"/>
    <property type="evidence" value="ECO:0007669"/>
    <property type="project" value="UniProtKB-ARBA"/>
</dbReference>
<dbReference type="PANTHER" id="PTHR47331">
    <property type="entry name" value="PHD-TYPE DOMAIN-CONTAINING PROTEIN"/>
    <property type="match status" value="1"/>
</dbReference>
<dbReference type="InterPro" id="IPR036397">
    <property type="entry name" value="RNaseH_sf"/>
</dbReference>